<keyword evidence="2" id="KW-1185">Reference proteome</keyword>
<gene>
    <name evidence="1" type="ORF">HNP84_006305</name>
</gene>
<accession>A0A840PA85</accession>
<organism evidence="1 2">
    <name type="scientific">Thermocatellispora tengchongensis</name>
    <dbReference type="NCBI Taxonomy" id="1073253"/>
    <lineage>
        <taxon>Bacteria</taxon>
        <taxon>Bacillati</taxon>
        <taxon>Actinomycetota</taxon>
        <taxon>Actinomycetes</taxon>
        <taxon>Streptosporangiales</taxon>
        <taxon>Streptosporangiaceae</taxon>
        <taxon>Thermocatellispora</taxon>
    </lineage>
</organism>
<dbReference type="SUPFAM" id="SSF103196">
    <property type="entry name" value="Roadblock/LC7 domain"/>
    <property type="match status" value="1"/>
</dbReference>
<evidence type="ECO:0008006" key="3">
    <source>
        <dbReference type="Google" id="ProtNLM"/>
    </source>
</evidence>
<proteinExistence type="predicted"/>
<dbReference type="AlphaFoldDB" id="A0A840PA85"/>
<protein>
    <recommendedName>
        <fullName evidence="3">Roadblock/LC7 domain-containing protein</fullName>
    </recommendedName>
</protein>
<dbReference type="EMBL" id="JACHGN010000014">
    <property type="protein sequence ID" value="MBB5136558.1"/>
    <property type="molecule type" value="Genomic_DNA"/>
</dbReference>
<dbReference type="RefSeq" id="WP_185053421.1">
    <property type="nucleotide sequence ID" value="NZ_JACHGN010000014.1"/>
</dbReference>
<reference evidence="1 2" key="1">
    <citation type="submission" date="2020-08" db="EMBL/GenBank/DDBJ databases">
        <title>Genomic Encyclopedia of Type Strains, Phase IV (KMG-IV): sequencing the most valuable type-strain genomes for metagenomic binning, comparative biology and taxonomic classification.</title>
        <authorList>
            <person name="Goeker M."/>
        </authorList>
    </citation>
    <scope>NUCLEOTIDE SEQUENCE [LARGE SCALE GENOMIC DNA]</scope>
    <source>
        <strain evidence="1 2">DSM 45615</strain>
    </source>
</reference>
<name>A0A840PA85_9ACTN</name>
<evidence type="ECO:0000313" key="2">
    <source>
        <dbReference type="Proteomes" id="UP000578449"/>
    </source>
</evidence>
<evidence type="ECO:0000313" key="1">
    <source>
        <dbReference type="EMBL" id="MBB5136558.1"/>
    </source>
</evidence>
<dbReference type="Proteomes" id="UP000578449">
    <property type="component" value="Unassembled WGS sequence"/>
</dbReference>
<sequence length="125" mass="13336">MPGVEDCLTELMDIPGVLDALVVDHATGTAVAVAGSGQHLDAERSAAALNEALRATLDGLAEAMTTGTLRMHDMIVTTDRGHHLLKPVTTVLDGEMVIYLRIDVERSNLALARHRLQAISARLTT</sequence>
<comment type="caution">
    <text evidence="1">The sequence shown here is derived from an EMBL/GenBank/DDBJ whole genome shotgun (WGS) entry which is preliminary data.</text>
</comment>